<dbReference type="EMBL" id="JABZMK010000007">
    <property type="protein sequence ID" value="MBF1128993.1"/>
    <property type="molecule type" value="Genomic_DNA"/>
</dbReference>
<sequence length="161" mass="18128">AVEAFLKTEEAEKVLVHFAEELYQSVSVEEKTDALYNSLYEKWAAGDHFEKRFVPKLRAMLHNALRSVAENKELRAGIDESARALGGNILEEEYPHISSVTADILRKFKDSDLNEFIEAKVHKELEGIRINGAVVGLVAGFALYGLIEYLYLPIISLLFSL</sequence>
<reference evidence="2" key="1">
    <citation type="submission" date="2020-04" db="EMBL/GenBank/DDBJ databases">
        <title>Deep metagenomics examines the oral microbiome during advanced dental caries in children, revealing novel taxa and co-occurrences with host molecules.</title>
        <authorList>
            <person name="Baker J.L."/>
            <person name="Morton J.T."/>
            <person name="Dinis M."/>
            <person name="Alvarez R."/>
            <person name="Tran N.C."/>
            <person name="Knight R."/>
            <person name="Edlund A."/>
        </authorList>
    </citation>
    <scope>NUCLEOTIDE SEQUENCE</scope>
    <source>
        <strain evidence="2">JCVI_32_bin.14</strain>
    </source>
</reference>
<organism evidence="2 3">
    <name type="scientific">Dialister invisus</name>
    <dbReference type="NCBI Taxonomy" id="218538"/>
    <lineage>
        <taxon>Bacteria</taxon>
        <taxon>Bacillati</taxon>
        <taxon>Bacillota</taxon>
        <taxon>Negativicutes</taxon>
        <taxon>Veillonellales</taxon>
        <taxon>Veillonellaceae</taxon>
        <taxon>Dialister</taxon>
    </lineage>
</organism>
<accession>A0A930B511</accession>
<dbReference type="Proteomes" id="UP000757890">
    <property type="component" value="Unassembled WGS sequence"/>
</dbReference>
<dbReference type="AlphaFoldDB" id="A0A930B511"/>
<feature type="non-terminal residue" evidence="2">
    <location>
        <position position="1"/>
    </location>
</feature>
<proteinExistence type="predicted"/>
<keyword evidence="1" id="KW-0812">Transmembrane</keyword>
<keyword evidence="1" id="KW-1133">Transmembrane helix</keyword>
<dbReference type="Pfam" id="PF04286">
    <property type="entry name" value="DUF445"/>
    <property type="match status" value="1"/>
</dbReference>
<dbReference type="PANTHER" id="PTHR38442">
    <property type="entry name" value="INNER MEMBRANE PROTEIN-RELATED"/>
    <property type="match status" value="1"/>
</dbReference>
<dbReference type="PANTHER" id="PTHR38442:SF1">
    <property type="entry name" value="INNER MEMBRANE PROTEIN"/>
    <property type="match status" value="1"/>
</dbReference>
<keyword evidence="1" id="KW-0472">Membrane</keyword>
<evidence type="ECO:0000313" key="3">
    <source>
        <dbReference type="Proteomes" id="UP000757890"/>
    </source>
</evidence>
<dbReference type="InterPro" id="IPR007383">
    <property type="entry name" value="DUF445"/>
</dbReference>
<evidence type="ECO:0000313" key="2">
    <source>
        <dbReference type="EMBL" id="MBF1128993.1"/>
    </source>
</evidence>
<dbReference type="GO" id="GO:0005886">
    <property type="term" value="C:plasma membrane"/>
    <property type="evidence" value="ECO:0007669"/>
    <property type="project" value="TreeGrafter"/>
</dbReference>
<evidence type="ECO:0000256" key="1">
    <source>
        <dbReference type="SAM" id="Phobius"/>
    </source>
</evidence>
<feature type="transmembrane region" description="Helical" evidence="1">
    <location>
        <begin position="130"/>
        <end position="152"/>
    </location>
</feature>
<gene>
    <name evidence="2" type="ORF">HXL70_02990</name>
</gene>
<name>A0A930B511_9FIRM</name>
<comment type="caution">
    <text evidence="2">The sequence shown here is derived from an EMBL/GenBank/DDBJ whole genome shotgun (WGS) entry which is preliminary data.</text>
</comment>
<protein>
    <submittedName>
        <fullName evidence="2">DUF445 family protein</fullName>
    </submittedName>
</protein>